<sequence length="255" mass="27263">MVSSETPEILLIDTTDRVRTLTLNRPQARNALSVELRKRFFAALGEAQADEGVDVVIVTGADPVFCAGLDLKELGNTTELPDISPKWPAMTKPVIGAINGAAVTGGLELALYCDILIASEQAAFADTHARVGLLPTWGLSVRLPQKVGVGMARRMSLTGDYLSAADALRAGLVTEVVAHAELLPTARRVAAAIVGNNQRAVQALLASYHRIDEAQTNEGLWIEAASAREWMRSTSGDDIAANRDAVLQRGRSQVR</sequence>
<dbReference type="OrthoDB" id="8452484at2"/>
<evidence type="ECO:0000256" key="1">
    <source>
        <dbReference type="ARBA" id="ARBA00005254"/>
    </source>
</evidence>
<dbReference type="CDD" id="cd06558">
    <property type="entry name" value="crotonase-like"/>
    <property type="match status" value="1"/>
</dbReference>
<reference evidence="3" key="1">
    <citation type="submission" date="2016-09" db="EMBL/GenBank/DDBJ databases">
        <authorList>
            <person name="Greninger A.L."/>
            <person name="Jerome K.R."/>
            <person name="Mcnair B."/>
            <person name="Wallis C."/>
            <person name="Fang F."/>
        </authorList>
    </citation>
    <scope>NUCLEOTIDE SEQUENCE [LARGE SCALE GENOMIC DNA]</scope>
    <source>
        <strain evidence="3">M7</strain>
    </source>
</reference>
<dbReference type="Pfam" id="PF00378">
    <property type="entry name" value="ECH_1"/>
    <property type="match status" value="1"/>
</dbReference>
<evidence type="ECO:0000313" key="3">
    <source>
        <dbReference type="Proteomes" id="UP000094243"/>
    </source>
</evidence>
<evidence type="ECO:0000313" key="2">
    <source>
        <dbReference type="EMBL" id="ODQ85788.1"/>
    </source>
</evidence>
<keyword evidence="3" id="KW-1185">Reference proteome</keyword>
<dbReference type="InterPro" id="IPR001753">
    <property type="entry name" value="Enoyl-CoA_hydra/iso"/>
</dbReference>
<accession>A0A1E3R770</accession>
<dbReference type="InterPro" id="IPR029045">
    <property type="entry name" value="ClpP/crotonase-like_dom_sf"/>
</dbReference>
<dbReference type="Gene3D" id="3.90.226.10">
    <property type="entry name" value="2-enoyl-CoA Hydratase, Chain A, domain 1"/>
    <property type="match status" value="1"/>
</dbReference>
<dbReference type="GO" id="GO:0003824">
    <property type="term" value="F:catalytic activity"/>
    <property type="evidence" value="ECO:0007669"/>
    <property type="project" value="UniProtKB-ARBA"/>
</dbReference>
<dbReference type="Proteomes" id="UP000094243">
    <property type="component" value="Unassembled WGS sequence"/>
</dbReference>
<dbReference type="RefSeq" id="WP_069407248.1">
    <property type="nucleotide sequence ID" value="NZ_JBHRZJ010000013.1"/>
</dbReference>
<dbReference type="PANTHER" id="PTHR43802:SF1">
    <property type="entry name" value="IP11341P-RELATED"/>
    <property type="match status" value="1"/>
</dbReference>
<proteinExistence type="inferred from homology"/>
<dbReference type="NCBIfam" id="NF004840">
    <property type="entry name" value="PRK06190.1"/>
    <property type="match status" value="1"/>
</dbReference>
<dbReference type="AlphaFoldDB" id="A0A1E3R770"/>
<organism evidence="2 3">
    <name type="scientific">Mycolicibacterium holsaticum</name>
    <dbReference type="NCBI Taxonomy" id="152142"/>
    <lineage>
        <taxon>Bacteria</taxon>
        <taxon>Bacillati</taxon>
        <taxon>Actinomycetota</taxon>
        <taxon>Actinomycetes</taxon>
        <taxon>Mycobacteriales</taxon>
        <taxon>Mycobacteriaceae</taxon>
        <taxon>Mycolicibacterium</taxon>
    </lineage>
</organism>
<protein>
    <submittedName>
        <fullName evidence="2">Enoyl-CoA hydratase</fullName>
    </submittedName>
</protein>
<dbReference type="PANTHER" id="PTHR43802">
    <property type="entry name" value="ENOYL-COA HYDRATASE"/>
    <property type="match status" value="1"/>
</dbReference>
<name>A0A1E3R770_9MYCO</name>
<comment type="caution">
    <text evidence="2">The sequence shown here is derived from an EMBL/GenBank/DDBJ whole genome shotgun (WGS) entry which is preliminary data.</text>
</comment>
<gene>
    <name evidence="2" type="ORF">BHQ17_22185</name>
</gene>
<dbReference type="EMBL" id="MIGZ01000166">
    <property type="protein sequence ID" value="ODQ85788.1"/>
    <property type="molecule type" value="Genomic_DNA"/>
</dbReference>
<dbReference type="SUPFAM" id="SSF52096">
    <property type="entry name" value="ClpP/crotonase"/>
    <property type="match status" value="1"/>
</dbReference>
<comment type="similarity">
    <text evidence="1">Belongs to the enoyl-CoA hydratase/isomerase family.</text>
</comment>